<gene>
    <name evidence="5" type="ORF">C1SCF055_LOCUS36479</name>
</gene>
<name>A0A9P1DJG9_9DINO</name>
<protein>
    <submittedName>
        <fullName evidence="7">Phosphoserine phosphatase RsbU (Sigma factor Sig B regulation protein RsbU)</fullName>
    </submittedName>
</protein>
<dbReference type="InterPro" id="IPR052016">
    <property type="entry name" value="Bact_Sigma-Reg"/>
</dbReference>
<dbReference type="EMBL" id="CAMXCT020005074">
    <property type="protein sequence ID" value="CAL1164676.1"/>
    <property type="molecule type" value="Genomic_DNA"/>
</dbReference>
<keyword evidence="1" id="KW-0378">Hydrolase</keyword>
<dbReference type="AlphaFoldDB" id="A0A9P1DJG9"/>
<reference evidence="5" key="1">
    <citation type="submission" date="2022-10" db="EMBL/GenBank/DDBJ databases">
        <authorList>
            <person name="Chen Y."/>
            <person name="Dougan E. K."/>
            <person name="Chan C."/>
            <person name="Rhodes N."/>
            <person name="Thang M."/>
        </authorList>
    </citation>
    <scope>NUCLEOTIDE SEQUENCE</scope>
</reference>
<dbReference type="SUPFAM" id="SSF81606">
    <property type="entry name" value="PP2C-like"/>
    <property type="match status" value="1"/>
</dbReference>
<dbReference type="InterPro" id="IPR003018">
    <property type="entry name" value="GAF"/>
</dbReference>
<dbReference type="InterPro" id="IPR036457">
    <property type="entry name" value="PPM-type-like_dom_sf"/>
</dbReference>
<reference evidence="6" key="2">
    <citation type="submission" date="2024-04" db="EMBL/GenBank/DDBJ databases">
        <authorList>
            <person name="Chen Y."/>
            <person name="Shah S."/>
            <person name="Dougan E. K."/>
            <person name="Thang M."/>
            <person name="Chan C."/>
        </authorList>
    </citation>
    <scope>NUCLEOTIDE SEQUENCE [LARGE SCALE GENOMIC DNA]</scope>
</reference>
<evidence type="ECO:0000313" key="7">
    <source>
        <dbReference type="EMBL" id="CAL4798613.1"/>
    </source>
</evidence>
<dbReference type="PROSITE" id="PS51746">
    <property type="entry name" value="PPM_2"/>
    <property type="match status" value="1"/>
</dbReference>
<dbReference type="Gene3D" id="3.30.450.40">
    <property type="match status" value="1"/>
</dbReference>
<evidence type="ECO:0000313" key="5">
    <source>
        <dbReference type="EMBL" id="CAI4011301.1"/>
    </source>
</evidence>
<organism evidence="5">
    <name type="scientific">Cladocopium goreaui</name>
    <dbReference type="NCBI Taxonomy" id="2562237"/>
    <lineage>
        <taxon>Eukaryota</taxon>
        <taxon>Sar</taxon>
        <taxon>Alveolata</taxon>
        <taxon>Dinophyceae</taxon>
        <taxon>Suessiales</taxon>
        <taxon>Symbiodiniaceae</taxon>
        <taxon>Cladocopium</taxon>
    </lineage>
</organism>
<dbReference type="PANTHER" id="PTHR43156">
    <property type="entry name" value="STAGE II SPORULATION PROTEIN E-RELATED"/>
    <property type="match status" value="1"/>
</dbReference>
<dbReference type="InterPro" id="IPR029016">
    <property type="entry name" value="GAF-like_dom_sf"/>
</dbReference>
<accession>A0A9P1DJG9</accession>
<evidence type="ECO:0000256" key="2">
    <source>
        <dbReference type="SAM" id="MobiDB-lite"/>
    </source>
</evidence>
<dbReference type="SUPFAM" id="SSF55781">
    <property type="entry name" value="GAF domain-like"/>
    <property type="match status" value="1"/>
</dbReference>
<dbReference type="EMBL" id="CAMXCT010005074">
    <property type="protein sequence ID" value="CAI4011301.1"/>
    <property type="molecule type" value="Genomic_DNA"/>
</dbReference>
<evidence type="ECO:0000256" key="1">
    <source>
        <dbReference type="ARBA" id="ARBA00022801"/>
    </source>
</evidence>
<dbReference type="OrthoDB" id="486965at2759"/>
<dbReference type="EMBL" id="CAMXCT030005074">
    <property type="protein sequence ID" value="CAL4798613.1"/>
    <property type="molecule type" value="Genomic_DNA"/>
</dbReference>
<dbReference type="Proteomes" id="UP001152797">
    <property type="component" value="Unassembled WGS sequence"/>
</dbReference>
<proteinExistence type="predicted"/>
<dbReference type="InterPro" id="IPR001932">
    <property type="entry name" value="PPM-type_phosphatase-like_dom"/>
</dbReference>
<sequence length="1052" mass="113405">MRVYLPIVLSSFLLSSSPALAQNALGDGSALDGNLRQGSQGRNAPARNFERELRLRNAIVTGNAAGGKSFRGDVGYGAVDDFRGEELAGDDFFAFERDSYFSVVSGQGVRGADALRMQMQLTVGGFVGEGDFLPEPIVNRSQNPTLARDVAGGAGDAELRDRYGSADPLQHRRGALRATSEYVAQTASAPILLRVTPPENPGDPTLYTVTTPLRSIVEQPEVRPSRRLSDLYEQIERIENRETNAAPTNRLDAETHQSEHQAILERLLERPAPDHPAGDVGEPAPGDEPEPGAGPGELVPESDLLARLRELREDLMRPSTDTPEYGGNEEASDDAVEALRERIASDAQRIFESGVIDVDSIAPPSQDEASVFATHMRRGQEQLASGEWFAAEERFTSALGLRPGDPMAAVGRVHAQIGGGMFLSGGLNLQKLFRAHPELINVRYDAALLPMGDRLGEIEALLLPRLRGEDDFARGAAVVQAYLGFQAENPVWIERGLTRAREIDEANSRRPDSLIDVLEQAQAESITEFLTDGSLARLCATLEGLVGAPVALRDRIGRVIASSAEGVTLERGVDFGGFSAPIRVSGRSIGALTLDADGASERTEEAERFLTLLASIVSELCEREVDLSEQLERLEALQTVTSTLVGAGGVQESIDVGLRTAIELLGADAGTLRLLDPSGRTLLPRAAFGLSEAYLDKAGPLPADNALDRAILAGRVVAVADFAESEAMAHQPHAVRDENLKGMLSVALVFQGEALGVLRVYTRTRREFTPADQELFRSIARQIAAAVANARLLQLEARSVAVREQVRLAGRVQKRMLPTSLPELPPLSFGAVCESSYDVGGDFYDVFVRDGRAALIVGDVVGKGVAAALLMANLHGTLRAYAETDDDPASVVAATNRALARDSLLSEFATLFLGYADPASGRLVYCNGGHEPPLVVRVPEHRPPTRADVDELDVGGMVVGVDPSQRYQTGVCDLRPGDVLLAFSDGLSEAMNYDMRKFTRERARDELLDYLGEHPDASAESVCKHMLWAVRRYTGLAEQSDDITIVALRVGR</sequence>
<evidence type="ECO:0000259" key="4">
    <source>
        <dbReference type="PROSITE" id="PS51746"/>
    </source>
</evidence>
<feature type="compositionally biased region" description="Basic and acidic residues" evidence="2">
    <location>
        <begin position="251"/>
        <end position="277"/>
    </location>
</feature>
<dbReference type="Gene3D" id="3.60.40.10">
    <property type="entry name" value="PPM-type phosphatase domain"/>
    <property type="match status" value="1"/>
</dbReference>
<dbReference type="Pfam" id="PF07228">
    <property type="entry name" value="SpoIIE"/>
    <property type="match status" value="1"/>
</dbReference>
<evidence type="ECO:0000256" key="3">
    <source>
        <dbReference type="SAM" id="SignalP"/>
    </source>
</evidence>
<feature type="chain" id="PRO_5043271399" evidence="3">
    <location>
        <begin position="22"/>
        <end position="1052"/>
    </location>
</feature>
<dbReference type="GO" id="GO:0016791">
    <property type="term" value="F:phosphatase activity"/>
    <property type="evidence" value="ECO:0007669"/>
    <property type="project" value="TreeGrafter"/>
</dbReference>
<comment type="caution">
    <text evidence="5">The sequence shown here is derived from an EMBL/GenBank/DDBJ whole genome shotgun (WGS) entry which is preliminary data.</text>
</comment>
<dbReference type="SMART" id="SM00331">
    <property type="entry name" value="PP2C_SIG"/>
    <property type="match status" value="1"/>
</dbReference>
<feature type="signal peptide" evidence="3">
    <location>
        <begin position="1"/>
        <end position="21"/>
    </location>
</feature>
<keyword evidence="8" id="KW-1185">Reference proteome</keyword>
<evidence type="ECO:0000313" key="6">
    <source>
        <dbReference type="EMBL" id="CAL1164676.1"/>
    </source>
</evidence>
<evidence type="ECO:0000313" key="8">
    <source>
        <dbReference type="Proteomes" id="UP001152797"/>
    </source>
</evidence>
<dbReference type="Pfam" id="PF13185">
    <property type="entry name" value="GAF_2"/>
    <property type="match status" value="1"/>
</dbReference>
<keyword evidence="3" id="KW-0732">Signal</keyword>
<dbReference type="PANTHER" id="PTHR43156:SF2">
    <property type="entry name" value="STAGE II SPORULATION PROTEIN E"/>
    <property type="match status" value="1"/>
</dbReference>
<feature type="domain" description="PPM-type phosphatase" evidence="4">
    <location>
        <begin position="828"/>
        <end position="1050"/>
    </location>
</feature>
<feature type="region of interest" description="Disordered" evidence="2">
    <location>
        <begin position="238"/>
        <end position="299"/>
    </location>
</feature>
<dbReference type="SMART" id="SM00065">
    <property type="entry name" value="GAF"/>
    <property type="match status" value="1"/>
</dbReference>